<dbReference type="GO" id="GO:0003676">
    <property type="term" value="F:nucleic acid binding"/>
    <property type="evidence" value="ECO:0007669"/>
    <property type="project" value="InterPro"/>
</dbReference>
<evidence type="ECO:0000313" key="3">
    <source>
        <dbReference type="RefSeq" id="XP_034234737.1"/>
    </source>
</evidence>
<organism evidence="3">
    <name type="scientific">Thrips palmi</name>
    <name type="common">Melon thrips</name>
    <dbReference type="NCBI Taxonomy" id="161013"/>
    <lineage>
        <taxon>Eukaryota</taxon>
        <taxon>Metazoa</taxon>
        <taxon>Ecdysozoa</taxon>
        <taxon>Arthropoda</taxon>
        <taxon>Hexapoda</taxon>
        <taxon>Insecta</taxon>
        <taxon>Pterygota</taxon>
        <taxon>Neoptera</taxon>
        <taxon>Paraneoptera</taxon>
        <taxon>Thysanoptera</taxon>
        <taxon>Terebrantia</taxon>
        <taxon>Thripoidea</taxon>
        <taxon>Thripidae</taxon>
        <taxon>Thrips</taxon>
    </lineage>
</organism>
<dbReference type="Proteomes" id="UP000515158">
    <property type="component" value="Unplaced"/>
</dbReference>
<dbReference type="AlphaFoldDB" id="A0A6P8YL64"/>
<dbReference type="Gene3D" id="3.30.420.10">
    <property type="entry name" value="Ribonuclease H-like superfamily/Ribonuclease H"/>
    <property type="match status" value="1"/>
</dbReference>
<feature type="domain" description="Integrase catalytic" evidence="1">
    <location>
        <begin position="79"/>
        <end position="247"/>
    </location>
</feature>
<dbReference type="PANTHER" id="PTHR46585:SF4">
    <property type="entry name" value="C3H1-TYPE DOMAIN-CONTAINING PROTEIN"/>
    <property type="match status" value="1"/>
</dbReference>
<dbReference type="PROSITE" id="PS50994">
    <property type="entry name" value="INTEGRASE"/>
    <property type="match status" value="1"/>
</dbReference>
<gene>
    <name evidence="3" type="primary">LOC117641481</name>
</gene>
<dbReference type="GO" id="GO:0015074">
    <property type="term" value="P:DNA integration"/>
    <property type="evidence" value="ECO:0007669"/>
    <property type="project" value="InterPro"/>
</dbReference>
<dbReference type="KEGG" id="tpal:117641481"/>
<dbReference type="PANTHER" id="PTHR46585">
    <property type="entry name" value="INTEGRASE CORE DOMAIN CONTAINING PROTEIN"/>
    <property type="match status" value="1"/>
</dbReference>
<dbReference type="Pfam" id="PF00665">
    <property type="entry name" value="rve"/>
    <property type="match status" value="1"/>
</dbReference>
<dbReference type="InParanoid" id="A0A6P8YL64"/>
<dbReference type="InterPro" id="IPR012337">
    <property type="entry name" value="RNaseH-like_sf"/>
</dbReference>
<proteinExistence type="predicted"/>
<evidence type="ECO:0000259" key="1">
    <source>
        <dbReference type="PROSITE" id="PS50994"/>
    </source>
</evidence>
<sequence length="398" mass="46370">MAPVRKEPQAVVPQHLARRILDRMWTSPGTSYAAFAGQHLLRRAAAEPSSRKTKLEPEDVRRYLTQEPAYTQHAPRRERFTKPFYNMVKLWHLVETDLLETGRVANFNDGVRYLLLAIECTSRKLYVKPLKNKEGKTCAEAFRELLENEFPKYPDIVRSDRGSEYKDKGFQKMLKDRGIRHLFASNTEKAAICERAGQTLQRRLHRYMTHNNTYSFLPVLQDMVKSINDTPHSTTLVAPNKFSESDVYPAWERNYLRHMPHIPDPRPYRFEVGDPVRVSLLRRSMDKAYRGTFSPQVFTVKARRKTRPHTYELRNAAGEPVDGLFFEQELILAKDRPDRRYMIEKEHDRRVNPQTKKKEVQVSWVGWPPSVRDWIPATAQVTTGKAVPPPPQHGKRGL</sequence>
<name>A0A6P8YL64_THRPL</name>
<dbReference type="SUPFAM" id="SSF53098">
    <property type="entry name" value="Ribonuclease H-like"/>
    <property type="match status" value="1"/>
</dbReference>
<accession>A0A6P8YL64</accession>
<dbReference type="InterPro" id="IPR036397">
    <property type="entry name" value="RNaseH_sf"/>
</dbReference>
<dbReference type="InterPro" id="IPR001584">
    <property type="entry name" value="Integrase_cat-core"/>
</dbReference>
<protein>
    <submittedName>
        <fullName evidence="3">Uncharacterized protein LOC117641481 isoform X1</fullName>
    </submittedName>
</protein>
<keyword evidence="2" id="KW-1185">Reference proteome</keyword>
<reference evidence="3" key="1">
    <citation type="submission" date="2025-08" db="UniProtKB">
        <authorList>
            <consortium name="RefSeq"/>
        </authorList>
    </citation>
    <scope>IDENTIFICATION</scope>
    <source>
        <tissue evidence="3">Total insect</tissue>
    </source>
</reference>
<dbReference type="OrthoDB" id="6408700at2759"/>
<evidence type="ECO:0000313" key="2">
    <source>
        <dbReference type="Proteomes" id="UP000515158"/>
    </source>
</evidence>
<dbReference type="RefSeq" id="XP_034234737.1">
    <property type="nucleotide sequence ID" value="XM_034378846.1"/>
</dbReference>
<dbReference type="GeneID" id="117641481"/>